<organism evidence="2 3">
    <name type="scientific">Devosia epidermidihirudinis</name>
    <dbReference type="NCBI Taxonomy" id="1293439"/>
    <lineage>
        <taxon>Bacteria</taxon>
        <taxon>Pseudomonadati</taxon>
        <taxon>Pseudomonadota</taxon>
        <taxon>Alphaproteobacteria</taxon>
        <taxon>Hyphomicrobiales</taxon>
        <taxon>Devosiaceae</taxon>
        <taxon>Devosia</taxon>
    </lineage>
</organism>
<evidence type="ECO:0000256" key="1">
    <source>
        <dbReference type="SAM" id="SignalP"/>
    </source>
</evidence>
<keyword evidence="3" id="KW-1185">Reference proteome</keyword>
<dbReference type="InterPro" id="IPR006311">
    <property type="entry name" value="TAT_signal"/>
</dbReference>
<sequence>MTITLPSRRRLAAIAAACLLSVALPAVPAMAQKTKTKTPATTEAQVSTTDLSVDIPGIDSVGSNLEDGVLRDIFSGNVAGNAEALAGLTATSISIPAINLIATITKGDDVRETKVTFNDVVLDDVTDGIAGSISLAGITVDAGDLGGADIGAMSANNFDIGGVLGLYGLVGPGTATELKTIYTDFTFEGGNIETPEVACTVGAASLDELKARPLGYSYAELLALGESLEGSGDPSPEEMGKIARVYANFLTAFESTPVTFDGFDCDGVDDEGRALTISVAGMTTTGMSPGIYPGLTVEGLDVTVEGDGNFSVGSFSFKPMDVSGPIAVINAAPESIDAAWFEDNARALFPAFEGFSMEALAIDVPDPSSEDERIVVNVGAFDLSLGAYRNGIPTDLKSSASNIIVDLPKDSGDVAFAQLAALGVTSIDAGFNFSSNWDEASNSILINDASISGVDLGSLAVSGSIINATEALFSLDENESLMAAMGLAIRTIKADAVDAGLSDLILSIAAKDQKTKPETLRPIIAGFAEGTVIGYLAGVAEAQKVGGAISAFLGGKAKSLSIALTAKDAAGLSLQDFMAAEEDPSLLLGKVTIDASAK</sequence>
<comment type="caution">
    <text evidence="2">The sequence shown here is derived from an EMBL/GenBank/DDBJ whole genome shotgun (WGS) entry which is preliminary data.</text>
</comment>
<dbReference type="EMBL" id="LANJ01000020">
    <property type="protein sequence ID" value="KKC36596.1"/>
    <property type="molecule type" value="Genomic_DNA"/>
</dbReference>
<dbReference type="OrthoDB" id="7939533at2"/>
<proteinExistence type="predicted"/>
<keyword evidence="1" id="KW-0732">Signal</keyword>
<dbReference type="RefSeq" id="WP_046138807.1">
    <property type="nucleotide sequence ID" value="NZ_LANJ01000020.1"/>
</dbReference>
<dbReference type="Proteomes" id="UP000033411">
    <property type="component" value="Unassembled WGS sequence"/>
</dbReference>
<dbReference type="AlphaFoldDB" id="A0A0F5Q7I2"/>
<gene>
    <name evidence="2" type="ORF">WH87_13180</name>
</gene>
<evidence type="ECO:0000313" key="3">
    <source>
        <dbReference type="Proteomes" id="UP000033411"/>
    </source>
</evidence>
<feature type="chain" id="PRO_5002494437" evidence="1">
    <location>
        <begin position="32"/>
        <end position="598"/>
    </location>
</feature>
<dbReference type="PATRIC" id="fig|1293439.3.peg.2368"/>
<feature type="signal peptide" evidence="1">
    <location>
        <begin position="1"/>
        <end position="31"/>
    </location>
</feature>
<name>A0A0F5Q7I2_9HYPH</name>
<protein>
    <submittedName>
        <fullName evidence="2">Uncharacterized protein</fullName>
    </submittedName>
</protein>
<evidence type="ECO:0000313" key="2">
    <source>
        <dbReference type="EMBL" id="KKC36596.1"/>
    </source>
</evidence>
<accession>A0A0F5Q7I2</accession>
<dbReference type="PROSITE" id="PS51318">
    <property type="entry name" value="TAT"/>
    <property type="match status" value="1"/>
</dbReference>
<reference evidence="2 3" key="1">
    <citation type="submission" date="2015-03" db="EMBL/GenBank/DDBJ databases">
        <authorList>
            <person name="Lepp D."/>
            <person name="Hassan Y.I."/>
            <person name="Li X.-Z."/>
            <person name="Zhou T."/>
        </authorList>
    </citation>
    <scope>NUCLEOTIDE SEQUENCE [LARGE SCALE GENOMIC DNA]</scope>
    <source>
        <strain evidence="2 3">E84</strain>
    </source>
</reference>